<dbReference type="Pfam" id="PF14279">
    <property type="entry name" value="HNH_5"/>
    <property type="match status" value="1"/>
</dbReference>
<keyword evidence="2" id="KW-0378">Hydrolase</keyword>
<dbReference type="AlphaFoldDB" id="A0A2W4WKG2"/>
<dbReference type="SMART" id="SM00507">
    <property type="entry name" value="HNHc"/>
    <property type="match status" value="1"/>
</dbReference>
<reference evidence="2 3" key="2">
    <citation type="submission" date="2018-06" db="EMBL/GenBank/DDBJ databases">
        <title>Metagenomic assembly of (sub)arctic Cyanobacteria and their associated microbiome from non-axenic cultures.</title>
        <authorList>
            <person name="Baurain D."/>
        </authorList>
    </citation>
    <scope>NUCLEOTIDE SEQUENCE [LARGE SCALE GENOMIC DNA]</scope>
    <source>
        <strain evidence="2">ULC066bin1</strain>
    </source>
</reference>
<dbReference type="EMBL" id="QBML01000001">
    <property type="protein sequence ID" value="PZO44942.1"/>
    <property type="molecule type" value="Genomic_DNA"/>
</dbReference>
<gene>
    <name evidence="2" type="ORF">DCF19_00105</name>
</gene>
<dbReference type="InterPro" id="IPR052892">
    <property type="entry name" value="NA-targeting_endonuclease"/>
</dbReference>
<name>A0A2W4WKG2_9CYAN</name>
<dbReference type="CDD" id="cd00085">
    <property type="entry name" value="HNHc"/>
    <property type="match status" value="1"/>
</dbReference>
<comment type="caution">
    <text evidence="2">The sequence shown here is derived from an EMBL/GenBank/DDBJ whole genome shotgun (WGS) entry which is preliminary data.</text>
</comment>
<dbReference type="InterPro" id="IPR003615">
    <property type="entry name" value="HNH_nuc"/>
</dbReference>
<dbReference type="Proteomes" id="UP000249467">
    <property type="component" value="Unassembled WGS sequence"/>
</dbReference>
<accession>A0A2W4WKG2</accession>
<dbReference type="GO" id="GO:0004519">
    <property type="term" value="F:endonuclease activity"/>
    <property type="evidence" value="ECO:0007669"/>
    <property type="project" value="UniProtKB-KW"/>
</dbReference>
<keyword evidence="2" id="KW-0255">Endonuclease</keyword>
<organism evidence="2 3">
    <name type="scientific">Pseudanabaena frigida</name>
    <dbReference type="NCBI Taxonomy" id="945775"/>
    <lineage>
        <taxon>Bacteria</taxon>
        <taxon>Bacillati</taxon>
        <taxon>Cyanobacteriota</taxon>
        <taxon>Cyanophyceae</taxon>
        <taxon>Pseudanabaenales</taxon>
        <taxon>Pseudanabaenaceae</taxon>
        <taxon>Pseudanabaena</taxon>
    </lineage>
</organism>
<dbReference type="PANTHER" id="PTHR33877:SF2">
    <property type="entry name" value="OS07G0170200 PROTEIN"/>
    <property type="match status" value="1"/>
</dbReference>
<evidence type="ECO:0000259" key="1">
    <source>
        <dbReference type="SMART" id="SM00507"/>
    </source>
</evidence>
<sequence length="177" mass="20388">MQSINQYEPEVLRQSVVVFSQNYLPVSRINIKRAIALLVTGRAEPLELMSQQTWQVVSPKLVLQVPEHIRLTLTKSERFWRVPPVARREILRRDNHTCQYCGSTKKLTIDHVIPRAKGGLNTWENVVIACEPCNNRKGNRTPHEANMTLRTKPKAPKHPTVAFAEQFWRSQQEINSG</sequence>
<feature type="domain" description="HNH nuclease" evidence="1">
    <location>
        <begin position="85"/>
        <end position="135"/>
    </location>
</feature>
<dbReference type="InterPro" id="IPR029471">
    <property type="entry name" value="HNH_5"/>
</dbReference>
<dbReference type="PANTHER" id="PTHR33877">
    <property type="entry name" value="SLL1193 PROTEIN"/>
    <property type="match status" value="1"/>
</dbReference>
<dbReference type="Gene3D" id="1.10.30.50">
    <property type="match status" value="1"/>
</dbReference>
<reference evidence="2 3" key="1">
    <citation type="submission" date="2018-04" db="EMBL/GenBank/DDBJ databases">
        <authorList>
            <person name="Go L.Y."/>
            <person name="Mitchell J.A."/>
        </authorList>
    </citation>
    <scope>NUCLEOTIDE SEQUENCE [LARGE SCALE GENOMIC DNA]</scope>
    <source>
        <strain evidence="2">ULC066bin1</strain>
    </source>
</reference>
<proteinExistence type="predicted"/>
<evidence type="ECO:0000313" key="2">
    <source>
        <dbReference type="EMBL" id="PZO44942.1"/>
    </source>
</evidence>
<keyword evidence="2" id="KW-0540">Nuclease</keyword>
<evidence type="ECO:0000313" key="3">
    <source>
        <dbReference type="Proteomes" id="UP000249467"/>
    </source>
</evidence>
<protein>
    <submittedName>
        <fullName evidence="2">HNH endonuclease</fullName>
    </submittedName>
</protein>